<accession>A0A9N9JSI1</accession>
<name>A0A9N9JSI1_9GLOM</name>
<evidence type="ECO:0000313" key="2">
    <source>
        <dbReference type="Proteomes" id="UP000789396"/>
    </source>
</evidence>
<keyword evidence="2" id="KW-1185">Reference proteome</keyword>
<reference evidence="1" key="1">
    <citation type="submission" date="2021-06" db="EMBL/GenBank/DDBJ databases">
        <authorList>
            <person name="Kallberg Y."/>
            <person name="Tangrot J."/>
            <person name="Rosling A."/>
        </authorList>
    </citation>
    <scope>NUCLEOTIDE SEQUENCE</scope>
    <source>
        <strain evidence="1">IN212</strain>
    </source>
</reference>
<organism evidence="1 2">
    <name type="scientific">Racocetra fulgida</name>
    <dbReference type="NCBI Taxonomy" id="60492"/>
    <lineage>
        <taxon>Eukaryota</taxon>
        <taxon>Fungi</taxon>
        <taxon>Fungi incertae sedis</taxon>
        <taxon>Mucoromycota</taxon>
        <taxon>Glomeromycotina</taxon>
        <taxon>Glomeromycetes</taxon>
        <taxon>Diversisporales</taxon>
        <taxon>Gigasporaceae</taxon>
        <taxon>Racocetra</taxon>
    </lineage>
</organism>
<evidence type="ECO:0000313" key="1">
    <source>
        <dbReference type="EMBL" id="CAG8795128.1"/>
    </source>
</evidence>
<gene>
    <name evidence="1" type="ORF">RFULGI_LOCUS17145</name>
</gene>
<feature type="non-terminal residue" evidence="1">
    <location>
        <position position="1"/>
    </location>
</feature>
<comment type="caution">
    <text evidence="1">The sequence shown here is derived from an EMBL/GenBank/DDBJ whole genome shotgun (WGS) entry which is preliminary data.</text>
</comment>
<sequence length="52" mass="5671">PLGTNEYPALDIIPLGTFISLRNAAAQQKTQHLDTMAAFAGKQTVRPRDVYA</sequence>
<proteinExistence type="predicted"/>
<dbReference type="EMBL" id="CAJVPZ010065304">
    <property type="protein sequence ID" value="CAG8795128.1"/>
    <property type="molecule type" value="Genomic_DNA"/>
</dbReference>
<protein>
    <submittedName>
        <fullName evidence="1">10176_t:CDS:1</fullName>
    </submittedName>
</protein>
<dbReference type="AlphaFoldDB" id="A0A9N9JSI1"/>
<dbReference type="Proteomes" id="UP000789396">
    <property type="component" value="Unassembled WGS sequence"/>
</dbReference>
<feature type="non-terminal residue" evidence="1">
    <location>
        <position position="52"/>
    </location>
</feature>